<dbReference type="SUPFAM" id="SSF46894">
    <property type="entry name" value="C-terminal effector domain of the bipartite response regulators"/>
    <property type="match status" value="1"/>
</dbReference>
<dbReference type="InterPro" id="IPR000792">
    <property type="entry name" value="Tscrpt_reg_LuxR_C"/>
</dbReference>
<dbReference type="InterPro" id="IPR036388">
    <property type="entry name" value="WH-like_DNA-bd_sf"/>
</dbReference>
<keyword evidence="6" id="KW-1185">Reference proteome</keyword>
<evidence type="ECO:0000313" key="5">
    <source>
        <dbReference type="EMBL" id="SFE99975.1"/>
    </source>
</evidence>
<dbReference type="PRINTS" id="PR00038">
    <property type="entry name" value="HTHLUXR"/>
</dbReference>
<dbReference type="PANTHER" id="PTHR44688:SF16">
    <property type="entry name" value="DNA-BINDING TRANSCRIPTIONAL ACTIVATOR DEVR_DOSR"/>
    <property type="match status" value="1"/>
</dbReference>
<dbReference type="RefSeq" id="WP_046232255.1">
    <property type="nucleotide sequence ID" value="NZ_FONN01000011.1"/>
</dbReference>
<protein>
    <submittedName>
        <fullName evidence="5">Regulatory protein, luxR family</fullName>
    </submittedName>
</protein>
<dbReference type="InterPro" id="IPR016032">
    <property type="entry name" value="Sig_transdc_resp-reg_C-effctor"/>
</dbReference>
<evidence type="ECO:0000256" key="3">
    <source>
        <dbReference type="ARBA" id="ARBA00023163"/>
    </source>
</evidence>
<dbReference type="Pfam" id="PF00196">
    <property type="entry name" value="GerE"/>
    <property type="match status" value="1"/>
</dbReference>
<name>A0A1I2F467_9BACL</name>
<dbReference type="Gene3D" id="3.30.450.40">
    <property type="match status" value="1"/>
</dbReference>
<dbReference type="OrthoDB" id="1954582at2"/>
<organism evidence="5 6">
    <name type="scientific">Paenibacillus algorifonticola</name>
    <dbReference type="NCBI Taxonomy" id="684063"/>
    <lineage>
        <taxon>Bacteria</taxon>
        <taxon>Bacillati</taxon>
        <taxon>Bacillota</taxon>
        <taxon>Bacilli</taxon>
        <taxon>Bacillales</taxon>
        <taxon>Paenibacillaceae</taxon>
        <taxon>Paenibacillus</taxon>
    </lineage>
</organism>
<dbReference type="PROSITE" id="PS50043">
    <property type="entry name" value="HTH_LUXR_2"/>
    <property type="match status" value="1"/>
</dbReference>
<evidence type="ECO:0000256" key="2">
    <source>
        <dbReference type="ARBA" id="ARBA00023125"/>
    </source>
</evidence>
<dbReference type="CDD" id="cd06170">
    <property type="entry name" value="LuxR_C_like"/>
    <property type="match status" value="1"/>
</dbReference>
<feature type="domain" description="HTH luxR-type" evidence="4">
    <location>
        <begin position="188"/>
        <end position="253"/>
    </location>
</feature>
<dbReference type="PANTHER" id="PTHR44688">
    <property type="entry name" value="DNA-BINDING TRANSCRIPTIONAL ACTIVATOR DEVR_DOSR"/>
    <property type="match status" value="1"/>
</dbReference>
<proteinExistence type="predicted"/>
<keyword evidence="3" id="KW-0804">Transcription</keyword>
<gene>
    <name evidence="5" type="ORF">SAMN04487969_11115</name>
</gene>
<evidence type="ECO:0000259" key="4">
    <source>
        <dbReference type="PROSITE" id="PS50043"/>
    </source>
</evidence>
<dbReference type="InterPro" id="IPR029016">
    <property type="entry name" value="GAF-like_dom_sf"/>
</dbReference>
<keyword evidence="1" id="KW-0805">Transcription regulation</keyword>
<dbReference type="EMBL" id="FONN01000011">
    <property type="protein sequence ID" value="SFE99975.1"/>
    <property type="molecule type" value="Genomic_DNA"/>
</dbReference>
<dbReference type="Proteomes" id="UP000183410">
    <property type="component" value="Unassembled WGS sequence"/>
</dbReference>
<dbReference type="Gene3D" id="1.10.10.10">
    <property type="entry name" value="Winged helix-like DNA-binding domain superfamily/Winged helix DNA-binding domain"/>
    <property type="match status" value="1"/>
</dbReference>
<sequence>MSQTIKTLRQQWGGGHIEEYRKSTASFAPKQQFESISLQNKPLITAFHDSLSTIKDHLTGNYLFLLTDAEGVLLAMDYSDNLKQTVTRSKLRLGMFFTEKSCGVNAISAAMASNGPVYLLPEQHGSPLFQSWHCFSTPLEVNGGTVGYLDVSTINADMKSELIAIAKLIPTDMLYRYDKQQAAEDLELGLGTVQLTERQLKVLQLISQGMKVKAIALKLKIKESTVNHHKRMIFEKLGVQSSTEAVSIASKYTYL</sequence>
<dbReference type="AlphaFoldDB" id="A0A1I2F467"/>
<dbReference type="GO" id="GO:0003677">
    <property type="term" value="F:DNA binding"/>
    <property type="evidence" value="ECO:0007669"/>
    <property type="project" value="UniProtKB-KW"/>
</dbReference>
<reference evidence="6" key="1">
    <citation type="submission" date="2016-10" db="EMBL/GenBank/DDBJ databases">
        <authorList>
            <person name="Varghese N."/>
            <person name="Submissions S."/>
        </authorList>
    </citation>
    <scope>NUCLEOTIDE SEQUENCE [LARGE SCALE GENOMIC DNA]</scope>
    <source>
        <strain evidence="6">CGMCC 1.10223</strain>
    </source>
</reference>
<keyword evidence="2" id="KW-0238">DNA-binding</keyword>
<accession>A0A1I2F467</accession>
<evidence type="ECO:0000313" key="6">
    <source>
        <dbReference type="Proteomes" id="UP000183410"/>
    </source>
</evidence>
<dbReference type="SMART" id="SM00421">
    <property type="entry name" value="HTH_LUXR"/>
    <property type="match status" value="1"/>
</dbReference>
<dbReference type="GO" id="GO:0045892">
    <property type="term" value="P:negative regulation of DNA-templated transcription"/>
    <property type="evidence" value="ECO:0007669"/>
    <property type="project" value="UniProtKB-ARBA"/>
</dbReference>
<evidence type="ECO:0000256" key="1">
    <source>
        <dbReference type="ARBA" id="ARBA00023015"/>
    </source>
</evidence>